<evidence type="ECO:0000313" key="3">
    <source>
        <dbReference type="Proteomes" id="UP000050491"/>
    </source>
</evidence>
<dbReference type="RefSeq" id="WP_000508469.1">
    <property type="nucleotide sequence ID" value="NZ_ACZT01000013.1"/>
</dbReference>
<reference evidence="2 3" key="1">
    <citation type="journal article" date="2015" name="Genome Biol. Evol.">
        <title>The Dynamics of Genetic Interactions between Vibrio metoecus and Vibrio cholerae, Two Close Relatives Co-Occurring in the Environment.</title>
        <authorList>
            <person name="Orata F.D."/>
            <person name="Kirchberger P.C."/>
            <person name="Meheust R."/>
            <person name="Barlow E.J."/>
            <person name="Tarr C.L."/>
            <person name="Boucher Y."/>
        </authorList>
    </citation>
    <scope>NUCLEOTIDE SEQUENCE [LARGE SCALE GENOMIC DNA]</scope>
    <source>
        <strain evidence="2 3">YB5B04</strain>
    </source>
</reference>
<proteinExistence type="predicted"/>
<sequence length="174" mass="17757">MGGDSSSSNTTNNNTVNTSGSVGVSGDNAGTIISGVSGSTINNNMTMTDHGAIEGAMDAINNALDAMTSNNNNAFDFAEGALDKVLESNNNTIDKTMDVITSSNSNLKDLAMQAAANGKETLNFASQMMNDALSKVENTMTGGVSGQTNALMKVMMALVIVGGIAVTVKAYKGK</sequence>
<dbReference type="Proteomes" id="UP000050491">
    <property type="component" value="Unassembled WGS sequence"/>
</dbReference>
<dbReference type="OrthoDB" id="6107847at2"/>
<dbReference type="AlphaFoldDB" id="A0A0Q0Z720"/>
<evidence type="ECO:0000313" key="2">
    <source>
        <dbReference type="EMBL" id="KQB04334.1"/>
    </source>
</evidence>
<evidence type="ECO:0008006" key="4">
    <source>
        <dbReference type="Google" id="ProtNLM"/>
    </source>
</evidence>
<feature type="region of interest" description="Disordered" evidence="1">
    <location>
        <begin position="1"/>
        <end position="24"/>
    </location>
</feature>
<dbReference type="EMBL" id="LBGP01000002">
    <property type="protein sequence ID" value="KQB04334.1"/>
    <property type="molecule type" value="Genomic_DNA"/>
</dbReference>
<evidence type="ECO:0000256" key="1">
    <source>
        <dbReference type="SAM" id="MobiDB-lite"/>
    </source>
</evidence>
<gene>
    <name evidence="2" type="ORF">XV92_00685</name>
</gene>
<accession>A0A0Q0Z720</accession>
<name>A0A0Q0Z720_VIBMT</name>
<dbReference type="PATRIC" id="fig|1481663.12.peg.2497"/>
<protein>
    <recommendedName>
        <fullName evidence="4">Chemotaxis protein</fullName>
    </recommendedName>
</protein>
<organism evidence="2 3">
    <name type="scientific">Vibrio metoecus</name>
    <dbReference type="NCBI Taxonomy" id="1481663"/>
    <lineage>
        <taxon>Bacteria</taxon>
        <taxon>Pseudomonadati</taxon>
        <taxon>Pseudomonadota</taxon>
        <taxon>Gammaproteobacteria</taxon>
        <taxon>Vibrionales</taxon>
        <taxon>Vibrionaceae</taxon>
        <taxon>Vibrio</taxon>
    </lineage>
</organism>
<comment type="caution">
    <text evidence="2">The sequence shown here is derived from an EMBL/GenBank/DDBJ whole genome shotgun (WGS) entry which is preliminary data.</text>
</comment>